<dbReference type="RefSeq" id="WP_217857823.1">
    <property type="nucleotide sequence ID" value="NZ_JAHSTV010000010.1"/>
</dbReference>
<keyword evidence="13" id="KW-0597">Phosphoprotein</keyword>
<reference evidence="18" key="1">
    <citation type="submission" date="2021-06" db="EMBL/GenBank/DDBJ databases">
        <title>Updating the genus Pseudomonas: Description of 43 new species and partition of the Pseudomonas putida group.</title>
        <authorList>
            <person name="Girard L."/>
            <person name="Lood C."/>
            <person name="Vandamme P."/>
            <person name="Rokni-Zadeh H."/>
            <person name="Van Noort V."/>
            <person name="Hofte M."/>
            <person name="Lavigne R."/>
            <person name="De Mot R."/>
        </authorList>
    </citation>
    <scope>NUCLEOTIDE SEQUENCE</scope>
    <source>
        <strain evidence="18">SWRI79</strain>
    </source>
</reference>
<dbReference type="PANTHER" id="PTHR43047">
    <property type="entry name" value="TWO-COMPONENT HISTIDINE PROTEIN KINASE"/>
    <property type="match status" value="1"/>
</dbReference>
<comment type="caution">
    <text evidence="18">The sequence shown here is derived from an EMBL/GenBank/DDBJ whole genome shotgun (WGS) entry which is preliminary data.</text>
</comment>
<keyword evidence="19" id="KW-1185">Reference proteome</keyword>
<keyword evidence="9" id="KW-0547">Nucleotide-binding</keyword>
<keyword evidence="8" id="KW-0418">Kinase</keyword>
<dbReference type="CDD" id="cd18773">
    <property type="entry name" value="PDC1_HK_sensor"/>
    <property type="match status" value="1"/>
</dbReference>
<feature type="domain" description="Response regulatory" evidence="16">
    <location>
        <begin position="907"/>
        <end position="1020"/>
    </location>
</feature>
<protein>
    <recommendedName>
        <fullName evidence="3">histidine kinase</fullName>
        <ecNumber evidence="3">2.7.13.3</ecNumber>
    </recommendedName>
</protein>
<keyword evidence="5" id="KW-0997">Cell inner membrane</keyword>
<dbReference type="InterPro" id="IPR003661">
    <property type="entry name" value="HisK_dim/P_dom"/>
</dbReference>
<dbReference type="InterPro" id="IPR005467">
    <property type="entry name" value="His_kinase_dom"/>
</dbReference>
<feature type="transmembrane region" description="Helical" evidence="14">
    <location>
        <begin position="366"/>
        <end position="387"/>
    </location>
</feature>
<proteinExistence type="predicted"/>
<accession>A0ABS6PZF3</accession>
<feature type="domain" description="Histidine kinase" evidence="15">
    <location>
        <begin position="541"/>
        <end position="762"/>
    </location>
</feature>
<feature type="transmembrane region" description="Helical" evidence="14">
    <location>
        <begin position="34"/>
        <end position="58"/>
    </location>
</feature>
<feature type="modified residue" description="4-aspartylphosphate" evidence="13">
    <location>
        <position position="957"/>
    </location>
</feature>
<keyword evidence="11 14" id="KW-0472">Membrane</keyword>
<dbReference type="SMART" id="SM00448">
    <property type="entry name" value="REC"/>
    <property type="match status" value="1"/>
</dbReference>
<evidence type="ECO:0000256" key="14">
    <source>
        <dbReference type="SAM" id="Phobius"/>
    </source>
</evidence>
<keyword evidence="10 14" id="KW-1133">Transmembrane helix</keyword>
<dbReference type="PANTHER" id="PTHR43047:SF78">
    <property type="entry name" value="SENSORY_REGULATORY PROTEIN RPFC"/>
    <property type="match status" value="1"/>
</dbReference>
<evidence type="ECO:0000256" key="1">
    <source>
        <dbReference type="ARBA" id="ARBA00000085"/>
    </source>
</evidence>
<evidence type="ECO:0000259" key="17">
    <source>
        <dbReference type="PROSITE" id="PS50894"/>
    </source>
</evidence>
<dbReference type="EC" id="2.7.13.3" evidence="3"/>
<evidence type="ECO:0000313" key="19">
    <source>
        <dbReference type="Proteomes" id="UP000886900"/>
    </source>
</evidence>
<dbReference type="Pfam" id="PF00072">
    <property type="entry name" value="Response_reg"/>
    <property type="match status" value="1"/>
</dbReference>
<keyword evidence="9" id="KW-0067">ATP-binding</keyword>
<evidence type="ECO:0000256" key="3">
    <source>
        <dbReference type="ARBA" id="ARBA00012438"/>
    </source>
</evidence>
<dbReference type="EMBL" id="JAHSTV010000010">
    <property type="protein sequence ID" value="MBV4465849.1"/>
    <property type="molecule type" value="Genomic_DNA"/>
</dbReference>
<organism evidence="18 19">
    <name type="scientific">Pseudomonas farris</name>
    <dbReference type="NCBI Taxonomy" id="2841207"/>
    <lineage>
        <taxon>Bacteria</taxon>
        <taxon>Pseudomonadati</taxon>
        <taxon>Pseudomonadota</taxon>
        <taxon>Gammaproteobacteria</taxon>
        <taxon>Pseudomonadales</taxon>
        <taxon>Pseudomonadaceae</taxon>
        <taxon>Pseudomonas</taxon>
    </lineage>
</organism>
<evidence type="ECO:0000256" key="4">
    <source>
        <dbReference type="ARBA" id="ARBA00022475"/>
    </source>
</evidence>
<dbReference type="SMART" id="SM00387">
    <property type="entry name" value="HATPase_c"/>
    <property type="match status" value="1"/>
</dbReference>
<evidence type="ECO:0000256" key="6">
    <source>
        <dbReference type="ARBA" id="ARBA00022679"/>
    </source>
</evidence>
<evidence type="ECO:0000259" key="16">
    <source>
        <dbReference type="PROSITE" id="PS50110"/>
    </source>
</evidence>
<dbReference type="CDD" id="cd00082">
    <property type="entry name" value="HisKA"/>
    <property type="match status" value="1"/>
</dbReference>
<evidence type="ECO:0000256" key="7">
    <source>
        <dbReference type="ARBA" id="ARBA00022692"/>
    </source>
</evidence>
<dbReference type="InterPro" id="IPR008207">
    <property type="entry name" value="Sig_transdc_His_kin_Hpt_dom"/>
</dbReference>
<evidence type="ECO:0000256" key="8">
    <source>
        <dbReference type="ARBA" id="ARBA00022777"/>
    </source>
</evidence>
<dbReference type="Proteomes" id="UP000886900">
    <property type="component" value="Unassembled WGS sequence"/>
</dbReference>
<evidence type="ECO:0000256" key="2">
    <source>
        <dbReference type="ARBA" id="ARBA00004429"/>
    </source>
</evidence>
<evidence type="ECO:0000313" key="18">
    <source>
        <dbReference type="EMBL" id="MBV4465849.1"/>
    </source>
</evidence>
<name>A0ABS6PZF3_9PSED</name>
<feature type="domain" description="HPt" evidence="17">
    <location>
        <begin position="1036"/>
        <end position="1132"/>
    </location>
</feature>
<dbReference type="PROSITE" id="PS50109">
    <property type="entry name" value="HIS_KIN"/>
    <property type="match status" value="1"/>
</dbReference>
<dbReference type="SMART" id="SM00388">
    <property type="entry name" value="HisKA"/>
    <property type="match status" value="1"/>
</dbReference>
<dbReference type="CDD" id="cd16922">
    <property type="entry name" value="HATPase_EvgS-ArcB-TorS-like"/>
    <property type="match status" value="1"/>
</dbReference>
<evidence type="ECO:0000256" key="5">
    <source>
        <dbReference type="ARBA" id="ARBA00022519"/>
    </source>
</evidence>
<keyword evidence="4" id="KW-1003">Cell membrane</keyword>
<evidence type="ECO:0000256" key="11">
    <source>
        <dbReference type="ARBA" id="ARBA00023136"/>
    </source>
</evidence>
<evidence type="ECO:0000256" key="12">
    <source>
        <dbReference type="PROSITE-ProRule" id="PRU00110"/>
    </source>
</evidence>
<feature type="modified residue" description="Phosphohistidine" evidence="12">
    <location>
        <position position="1075"/>
    </location>
</feature>
<dbReference type="Pfam" id="PF02518">
    <property type="entry name" value="HATPase_c"/>
    <property type="match status" value="1"/>
</dbReference>
<comment type="catalytic activity">
    <reaction evidence="1">
        <text>ATP + protein L-histidine = ADP + protein N-phospho-L-histidine.</text>
        <dbReference type="EC" id="2.7.13.3"/>
    </reaction>
</comment>
<dbReference type="CDD" id="cd17546">
    <property type="entry name" value="REC_hyHK_CKI1_RcsC-like"/>
    <property type="match status" value="1"/>
</dbReference>
<sequence>MKLSRLNPLRLLRERLQHRIQSIPDLPGRYYRGLLIGGAIVLSVAVLATSTVGATMLIEQFLDERKHVFQVQRDLIKANLDRYQVRLKQTVEAYEMLWGLLDQEQAPVERYRQRLEQNQGVVITGPDVTATPIAVFSSLEPAESNARLAIFLRLTREISPVPLLSQRDIGYYLGGFIYSVDRRLLATWPPLPTEQLDKVRAEGVRHFVDSYIDRVETAMTRIPPEVLRQQRVVWVPLYHSPVTGELVSHYAVPVYHNDRRIAVMVVAVPFSKFSLLFQNSSHEPGFFIVSRDRQHLYGLDESSPRERRWMKFILGSPATLEHTGQQPEIVHNGGMFFLSQLIPGPDWIAVYAFDWYTVLSALRGQLILVFLLTFSVLGVLWIFIVLLDRQVLAPLRTQSRLVYESEAFNRAVLTTAPVGLTVYDPLSDTVVMQNDATQRLLASSPEDEGFYRRLLTGSSWTHPDAPLGANEVRSAEISVMTTHGQRREISVAFSLARYRQREVVLFGLTDISDQKTTLRLLQRAREAADQANQAKSMFLATMSHEIRTPLHGALGNLELLVMEQLTARQKERVSIIRRAFDALLALINDILDLSKMEALELQLHIEPFRLNELIERCAQTFAPVILDKKLRFLCLVDPRLAGSWSGDGHRLAQALMNLLSNARKFTQNGSITLRAMPGETRDGCCWVRISVSDTGIGISQARLEKVFEPFVQADRSIVSRFGGTGLGLTLCSRIITLMGGHITVDSEEGEGSLFTVNVPLKHDSPTDEFPLARDRYDFSAVVIVCDAPLWQKTLVAQVKRWFPEAKVIEAESMKAFAAGNERAIIVFATLGPSLPSQWHDVQSSYLDTVILTGDGPLYPERRDEDLCVTSFSASMFKLALAACGNHDEVLEQATTSPQRSVVHRDTRVLIAEDDPLNRTLLEHQLAALGYNHVDSVGDGKEALERCLANTYDIVVTDLGMPVMDGETFLKAIRAKGIATPVIVSTAETGGNIQSKTSGFAEVLHKPITMDRLNAALDQVLGAVRSPLEKTFVDLPATLALTEMHVLFLAGWEGDELALREALEANDSKRFLGRLHRLKGALLALGEKSIAEACERLRRQVELQGIHHAQAAIDALMERLLERVSSYRKAAAL</sequence>
<evidence type="ECO:0000256" key="9">
    <source>
        <dbReference type="ARBA" id="ARBA00022840"/>
    </source>
</evidence>
<dbReference type="InterPro" id="IPR001789">
    <property type="entry name" value="Sig_transdc_resp-reg_receiver"/>
</dbReference>
<evidence type="ECO:0000259" key="15">
    <source>
        <dbReference type="PROSITE" id="PS50109"/>
    </source>
</evidence>
<dbReference type="Pfam" id="PF00512">
    <property type="entry name" value="HisKA"/>
    <property type="match status" value="1"/>
</dbReference>
<gene>
    <name evidence="18" type="ORF">KVG95_21205</name>
</gene>
<evidence type="ECO:0000256" key="13">
    <source>
        <dbReference type="PROSITE-ProRule" id="PRU00169"/>
    </source>
</evidence>
<keyword evidence="7 14" id="KW-0812">Transmembrane</keyword>
<dbReference type="PROSITE" id="PS50110">
    <property type="entry name" value="RESPONSE_REGULATORY"/>
    <property type="match status" value="1"/>
</dbReference>
<dbReference type="InterPro" id="IPR003594">
    <property type="entry name" value="HATPase_dom"/>
</dbReference>
<evidence type="ECO:0000256" key="10">
    <source>
        <dbReference type="ARBA" id="ARBA00022989"/>
    </source>
</evidence>
<keyword evidence="6" id="KW-0808">Transferase</keyword>
<comment type="subcellular location">
    <subcellularLocation>
        <location evidence="2">Cell inner membrane</location>
        <topology evidence="2">Multi-pass membrane protein</topology>
    </subcellularLocation>
</comment>
<dbReference type="PROSITE" id="PS50894">
    <property type="entry name" value="HPT"/>
    <property type="match status" value="1"/>
</dbReference>